<dbReference type="EMBL" id="CP032819">
    <property type="protein sequence ID" value="AZS29946.1"/>
    <property type="molecule type" value="Genomic_DNA"/>
</dbReference>
<reference evidence="6 7" key="1">
    <citation type="submission" date="2018-10" db="EMBL/GenBank/DDBJ databases">
        <title>Butyricimonas faecalis sp. nov., isolated from human faeces and emended description of the genus Butyricimonas.</title>
        <authorList>
            <person name="Le Roy T."/>
            <person name="Van der Smissen P."/>
            <person name="Paquot A."/>
            <person name="Delzenne N."/>
            <person name="Muccioli G."/>
            <person name="Collet J.-F."/>
            <person name="Cani P.D."/>
        </authorList>
    </citation>
    <scope>NUCLEOTIDE SEQUENCE [LARGE SCALE GENOMIC DNA]</scope>
    <source>
        <strain evidence="6 7">H184</strain>
    </source>
</reference>
<evidence type="ECO:0000256" key="5">
    <source>
        <dbReference type="PIRSR" id="PIRSR602678-1"/>
    </source>
</evidence>
<dbReference type="GO" id="GO:0046872">
    <property type="term" value="F:metal ion binding"/>
    <property type="evidence" value="ECO:0007669"/>
    <property type="project" value="UniProtKB-KW"/>
</dbReference>
<feature type="binding site" evidence="5">
    <location>
        <position position="224"/>
    </location>
    <ligand>
        <name>a divalent metal cation</name>
        <dbReference type="ChEBI" id="CHEBI:60240"/>
        <label>1</label>
    </ligand>
</feature>
<dbReference type="FunFam" id="3.40.1390.30:FF:000001">
    <property type="entry name" value="GTP cyclohydrolase 1 type 2"/>
    <property type="match status" value="1"/>
</dbReference>
<dbReference type="Gene3D" id="3.40.1390.30">
    <property type="entry name" value="NIF3 (NGG1p interacting factor 3)-like"/>
    <property type="match status" value="2"/>
</dbReference>
<evidence type="ECO:0000256" key="1">
    <source>
        <dbReference type="ARBA" id="ARBA00006964"/>
    </source>
</evidence>
<dbReference type="NCBIfam" id="TIGR00486">
    <property type="entry name" value="YbgI_SA1388"/>
    <property type="match status" value="1"/>
</dbReference>
<comment type="similarity">
    <text evidence="1">Belongs to the GTP cyclohydrolase I type 2/NIF3 family.</text>
</comment>
<evidence type="ECO:0000256" key="4">
    <source>
        <dbReference type="ARBA" id="ARBA00022723"/>
    </source>
</evidence>
<dbReference type="PANTHER" id="PTHR13799:SF14">
    <property type="entry name" value="GTP CYCLOHYDROLASE 1 TYPE 2 HOMOLOG"/>
    <property type="match status" value="1"/>
</dbReference>
<name>A0A3S9VTQ3_9BACT</name>
<dbReference type="OrthoDB" id="9792792at2"/>
<dbReference type="AlphaFoldDB" id="A0A3S9VTQ3"/>
<dbReference type="PANTHER" id="PTHR13799">
    <property type="entry name" value="NGG1 INTERACTING FACTOR 3"/>
    <property type="match status" value="1"/>
</dbReference>
<dbReference type="Proteomes" id="UP000270673">
    <property type="component" value="Chromosome"/>
</dbReference>
<protein>
    <recommendedName>
        <fullName evidence="3">GTP cyclohydrolase 1 type 2 homolog</fullName>
    </recommendedName>
</protein>
<keyword evidence="7" id="KW-1185">Reference proteome</keyword>
<evidence type="ECO:0000256" key="2">
    <source>
        <dbReference type="ARBA" id="ARBA00011643"/>
    </source>
</evidence>
<comment type="subunit">
    <text evidence="2">Homohexamer.</text>
</comment>
<evidence type="ECO:0000313" key="6">
    <source>
        <dbReference type="EMBL" id="AZS29946.1"/>
    </source>
</evidence>
<feature type="binding site" evidence="5">
    <location>
        <position position="64"/>
    </location>
    <ligand>
        <name>a divalent metal cation</name>
        <dbReference type="ChEBI" id="CHEBI:60240"/>
        <label>2</label>
    </ligand>
</feature>
<proteinExistence type="inferred from homology"/>
<keyword evidence="4 5" id="KW-0479">Metal-binding</keyword>
<dbReference type="KEGG" id="buy:D8S85_10580"/>
<sequence length="261" mass="29387">MYIKEIISLIEDYAPLKLQASFDNSGLLCGDPERELTSILLCIDVTEEVIKEAIDKGHNLIISHHPLIFGGLKHITPATYVERCVIHAIKHDITIYAAHTNMDVVANGVSGRMADKLNLQHRQILQPEGDPMAGNGFGIIGELQQPVESITFLQQVKEIFRCDRLRYTAPHTPSIQRVAVCGGAGASFFKQALTGRADIYISGDFKYHDFFLTENRIMIADIGHYESEQFTKEIFYEILTKKISKFAVQFSEINTNPIKYL</sequence>
<dbReference type="GO" id="GO:0005737">
    <property type="term" value="C:cytoplasm"/>
    <property type="evidence" value="ECO:0007669"/>
    <property type="project" value="TreeGrafter"/>
</dbReference>
<evidence type="ECO:0000313" key="7">
    <source>
        <dbReference type="Proteomes" id="UP000270673"/>
    </source>
</evidence>
<feature type="binding site" evidence="5">
    <location>
        <position position="65"/>
    </location>
    <ligand>
        <name>a divalent metal cation</name>
        <dbReference type="ChEBI" id="CHEBI:60240"/>
        <label>1</label>
    </ligand>
</feature>
<organism evidence="6 7">
    <name type="scientific">Butyricimonas faecalis</name>
    <dbReference type="NCBI Taxonomy" id="2093856"/>
    <lineage>
        <taxon>Bacteria</taxon>
        <taxon>Pseudomonadati</taxon>
        <taxon>Bacteroidota</taxon>
        <taxon>Bacteroidia</taxon>
        <taxon>Bacteroidales</taxon>
        <taxon>Odoribacteraceae</taxon>
        <taxon>Butyricimonas</taxon>
    </lineage>
</organism>
<dbReference type="RefSeq" id="WP_106480665.1">
    <property type="nucleotide sequence ID" value="NZ_CP032819.1"/>
</dbReference>
<dbReference type="InterPro" id="IPR002678">
    <property type="entry name" value="DUF34/NIF3"/>
</dbReference>
<dbReference type="Pfam" id="PF01784">
    <property type="entry name" value="DUF34_NIF3"/>
    <property type="match status" value="1"/>
</dbReference>
<feature type="binding site" evidence="5">
    <location>
        <position position="103"/>
    </location>
    <ligand>
        <name>a divalent metal cation</name>
        <dbReference type="ChEBI" id="CHEBI:60240"/>
        <label>1</label>
    </ligand>
</feature>
<dbReference type="InterPro" id="IPR036069">
    <property type="entry name" value="DUF34/NIF3_sf"/>
</dbReference>
<dbReference type="SUPFAM" id="SSF102705">
    <property type="entry name" value="NIF3 (NGG1p interacting factor 3)-like"/>
    <property type="match status" value="1"/>
</dbReference>
<gene>
    <name evidence="6" type="ORF">D8S85_10580</name>
</gene>
<accession>A0A3S9VTQ3</accession>
<evidence type="ECO:0000256" key="3">
    <source>
        <dbReference type="ARBA" id="ARBA00022112"/>
    </source>
</evidence>
<feature type="binding site" evidence="5">
    <location>
        <position position="228"/>
    </location>
    <ligand>
        <name>a divalent metal cation</name>
        <dbReference type="ChEBI" id="CHEBI:60240"/>
        <label>1</label>
    </ligand>
</feature>